<dbReference type="Proteomes" id="UP000749559">
    <property type="component" value="Unassembled WGS sequence"/>
</dbReference>
<evidence type="ECO:0000313" key="7">
    <source>
        <dbReference type="Proteomes" id="UP000749559"/>
    </source>
</evidence>
<name>A0A8J1UN41_OWEFU</name>
<organism evidence="6 7">
    <name type="scientific">Owenia fusiformis</name>
    <name type="common">Polychaete worm</name>
    <dbReference type="NCBI Taxonomy" id="6347"/>
    <lineage>
        <taxon>Eukaryota</taxon>
        <taxon>Metazoa</taxon>
        <taxon>Spiralia</taxon>
        <taxon>Lophotrochozoa</taxon>
        <taxon>Annelida</taxon>
        <taxon>Polychaeta</taxon>
        <taxon>Sedentaria</taxon>
        <taxon>Canalipalpata</taxon>
        <taxon>Sabellida</taxon>
        <taxon>Oweniida</taxon>
        <taxon>Oweniidae</taxon>
        <taxon>Owenia</taxon>
    </lineage>
</organism>
<dbReference type="PROSITE" id="PS50262">
    <property type="entry name" value="G_PROTEIN_RECEP_F1_2"/>
    <property type="match status" value="1"/>
</dbReference>
<dbReference type="AlphaFoldDB" id="A0A8J1UN41"/>
<keyword evidence="5" id="KW-0297">G-protein coupled receptor</keyword>
<keyword evidence="5" id="KW-0675">Receptor</keyword>
<gene>
    <name evidence="6" type="ORF">OFUS_LOCUS18945</name>
</gene>
<evidence type="ECO:0000313" key="6">
    <source>
        <dbReference type="EMBL" id="CAH1794198.1"/>
    </source>
</evidence>
<comment type="subcellular location">
    <subcellularLocation>
        <location evidence="1">Membrane</location>
    </subcellularLocation>
</comment>
<comment type="similarity">
    <text evidence="5">Belongs to the G-protein coupled receptor 1 family.</text>
</comment>
<dbReference type="InterPro" id="IPR000276">
    <property type="entry name" value="GPCR_Rhodpsn"/>
</dbReference>
<keyword evidence="2 5" id="KW-0812">Transmembrane</keyword>
<evidence type="ECO:0000256" key="4">
    <source>
        <dbReference type="ARBA" id="ARBA00023136"/>
    </source>
</evidence>
<dbReference type="InterPro" id="IPR017452">
    <property type="entry name" value="GPCR_Rhodpsn_7TM"/>
</dbReference>
<dbReference type="SUPFAM" id="SSF81321">
    <property type="entry name" value="Family A G protein-coupled receptor-like"/>
    <property type="match status" value="1"/>
</dbReference>
<dbReference type="Pfam" id="PF10324">
    <property type="entry name" value="7TM_GPCR_Srw"/>
    <property type="match status" value="1"/>
</dbReference>
<accession>A0A8J1UN41</accession>
<keyword evidence="7" id="KW-1185">Reference proteome</keyword>
<comment type="caution">
    <text evidence="6">The sequence shown here is derived from an EMBL/GenBank/DDBJ whole genome shotgun (WGS) entry which is preliminary data.</text>
</comment>
<keyword evidence="3" id="KW-1133">Transmembrane helix</keyword>
<evidence type="ECO:0000256" key="2">
    <source>
        <dbReference type="ARBA" id="ARBA00022692"/>
    </source>
</evidence>
<dbReference type="GO" id="GO:0008528">
    <property type="term" value="F:G protein-coupled peptide receptor activity"/>
    <property type="evidence" value="ECO:0007669"/>
    <property type="project" value="InterPro"/>
</dbReference>
<protein>
    <submittedName>
        <fullName evidence="6">Uncharacterized protein</fullName>
    </submittedName>
</protein>
<keyword evidence="5" id="KW-0807">Transducer</keyword>
<dbReference type="PANTHER" id="PTHR46641:SF2">
    <property type="entry name" value="FMRFAMIDE RECEPTOR"/>
    <property type="match status" value="1"/>
</dbReference>
<dbReference type="PROSITE" id="PS00237">
    <property type="entry name" value="G_PROTEIN_RECEP_F1_1"/>
    <property type="match status" value="1"/>
</dbReference>
<dbReference type="OrthoDB" id="6155320at2759"/>
<dbReference type="InterPro" id="IPR052954">
    <property type="entry name" value="GPCR-Ligand_Int"/>
</dbReference>
<dbReference type="CDD" id="cd14978">
    <property type="entry name" value="7tmA_FMRFamide_R-like"/>
    <property type="match status" value="1"/>
</dbReference>
<evidence type="ECO:0000256" key="5">
    <source>
        <dbReference type="RuleBase" id="RU000688"/>
    </source>
</evidence>
<evidence type="ECO:0000256" key="3">
    <source>
        <dbReference type="ARBA" id="ARBA00022989"/>
    </source>
</evidence>
<sequence length="402" mass="45942">MALYSNEAYTGFYILVRLYFTVPMCILGIIGNTLSFTILHKMQKINTTIFLLRTLAITDILYLIAELILYPYTTIYWYTDWICDQEWAHYPMYAYPIVFATAEGLQMITTLIVVVITVERYIGICHSLRAHVCSMRNIKVWVAVCIGLGVVYSIPRAFEVVMLETPKTADAIERFLIDPLNLNRSGGIPSNCTSTNSSNITNGYYVAPEFKLYLNSSYFIVYSVLGMVFRYGGPVILVCYMNARIIAAMYKVKQYGSVPATTFPEDDRRKSMCAVQCMNNTFIKFTKMCVVVAVVFVLCMIPTSFSNIATIIRKSYKDLQSTPKWLPYYNIVIKFMLVVNSSVNFIIYCCVKPGFRMQASKLFCPAEKVKKSKEHSELIVSRDNTLRTVNVTTNYDYKGHYV</sequence>
<dbReference type="Gene3D" id="1.20.1070.10">
    <property type="entry name" value="Rhodopsin 7-helix transmembrane proteins"/>
    <property type="match status" value="1"/>
</dbReference>
<dbReference type="GO" id="GO:0016020">
    <property type="term" value="C:membrane"/>
    <property type="evidence" value="ECO:0007669"/>
    <property type="project" value="UniProtKB-SubCell"/>
</dbReference>
<keyword evidence="4" id="KW-0472">Membrane</keyword>
<reference evidence="6" key="1">
    <citation type="submission" date="2022-03" db="EMBL/GenBank/DDBJ databases">
        <authorList>
            <person name="Martin C."/>
        </authorList>
    </citation>
    <scope>NUCLEOTIDE SEQUENCE</scope>
</reference>
<dbReference type="PRINTS" id="PR00237">
    <property type="entry name" value="GPCRRHODOPSN"/>
</dbReference>
<proteinExistence type="inferred from homology"/>
<evidence type="ECO:0000256" key="1">
    <source>
        <dbReference type="ARBA" id="ARBA00004370"/>
    </source>
</evidence>
<dbReference type="InterPro" id="IPR019427">
    <property type="entry name" value="7TM_GPCR_serpentine_rcpt_Srw"/>
</dbReference>
<dbReference type="PANTHER" id="PTHR46641">
    <property type="entry name" value="FMRFAMIDE RECEPTOR-RELATED"/>
    <property type="match status" value="1"/>
</dbReference>
<dbReference type="EMBL" id="CAIIXF020000009">
    <property type="protein sequence ID" value="CAH1794198.1"/>
    <property type="molecule type" value="Genomic_DNA"/>
</dbReference>